<feature type="domain" description="Chemotaxis phosphatase CheX-like" evidence="2">
    <location>
        <begin position="49"/>
        <end position="133"/>
    </location>
</feature>
<dbReference type="Gene3D" id="3.40.1550.10">
    <property type="entry name" value="CheC-like"/>
    <property type="match status" value="1"/>
</dbReference>
<dbReference type="InterPro" id="IPR028976">
    <property type="entry name" value="CheC-like_sf"/>
</dbReference>
<name>A0A0C2U9X8_PARME</name>
<keyword evidence="1" id="KW-0145">Chemotaxis</keyword>
<dbReference type="OrthoDB" id="7343430at2"/>
<sequence>MTFNKTIIPRVMASILGQTREVLAAEAVIAVDGAETFDCDVTKLHLHDMTVIAGLGGPISLLIAFSFETSLVEALFHRVTADIEVPPGEEDLYRRETAAEIVNTILGLCTTDFQNIEESIALSPPVIIEDARCIHRPKNAVFASMRIRTERGIVSVSFVGPRDLFDDHMNYQF</sequence>
<dbReference type="InterPro" id="IPR028051">
    <property type="entry name" value="CheX-like_dom"/>
</dbReference>
<dbReference type="SUPFAM" id="SSF103039">
    <property type="entry name" value="CheC-like"/>
    <property type="match status" value="1"/>
</dbReference>
<organism evidence="3 4">
    <name type="scientific">Paramagnetospirillum magnetotacticum MS-1</name>
    <dbReference type="NCBI Taxonomy" id="272627"/>
    <lineage>
        <taxon>Bacteria</taxon>
        <taxon>Pseudomonadati</taxon>
        <taxon>Pseudomonadota</taxon>
        <taxon>Alphaproteobacteria</taxon>
        <taxon>Rhodospirillales</taxon>
        <taxon>Magnetospirillaceae</taxon>
        <taxon>Paramagnetospirillum</taxon>
    </lineage>
</organism>
<keyword evidence="4" id="KW-1185">Reference proteome</keyword>
<comment type="caution">
    <text evidence="3">The sequence shown here is derived from an EMBL/GenBank/DDBJ whole genome shotgun (WGS) entry which is preliminary data.</text>
</comment>
<evidence type="ECO:0000259" key="2">
    <source>
        <dbReference type="Pfam" id="PF13690"/>
    </source>
</evidence>
<protein>
    <submittedName>
        <fullName evidence="3">Chemotaxis regulator-transmits chemoreceptor signals to flagelllar motor components CheY</fullName>
    </submittedName>
</protein>
<evidence type="ECO:0000256" key="1">
    <source>
        <dbReference type="ARBA" id="ARBA00022500"/>
    </source>
</evidence>
<evidence type="ECO:0000313" key="3">
    <source>
        <dbReference type="EMBL" id="KIL98292.1"/>
    </source>
</evidence>
<dbReference type="SMR" id="A0A0C2U9X8"/>
<reference evidence="3 4" key="1">
    <citation type="submission" date="2015-01" db="EMBL/GenBank/DDBJ databases">
        <title>Genome Sequence of Magnetospirillum magnetotacticum Strain MS-1.</title>
        <authorList>
            <person name="Marinov G.K."/>
            <person name="Smalley M.D."/>
            <person name="DeSalvo G."/>
        </authorList>
    </citation>
    <scope>NUCLEOTIDE SEQUENCE [LARGE SCALE GENOMIC DNA]</scope>
    <source>
        <strain evidence="3 4">MS-1</strain>
    </source>
</reference>
<gene>
    <name evidence="3" type="ORF">CCC_03575</name>
</gene>
<dbReference type="GO" id="GO:0006935">
    <property type="term" value="P:chemotaxis"/>
    <property type="evidence" value="ECO:0007669"/>
    <property type="project" value="UniProtKB-KW"/>
</dbReference>
<proteinExistence type="predicted"/>
<dbReference type="RefSeq" id="WP_009869171.1">
    <property type="nucleotide sequence ID" value="NZ_JXSL01000028.1"/>
</dbReference>
<dbReference type="STRING" id="272627.CCC_03575"/>
<accession>A0A0C2U9X8</accession>
<evidence type="ECO:0000313" key="4">
    <source>
        <dbReference type="Proteomes" id="UP000031971"/>
    </source>
</evidence>
<dbReference type="Proteomes" id="UP000031971">
    <property type="component" value="Unassembled WGS sequence"/>
</dbReference>
<keyword evidence="3" id="KW-0675">Receptor</keyword>
<dbReference type="AlphaFoldDB" id="A0A0C2U9X8"/>
<dbReference type="Pfam" id="PF13690">
    <property type="entry name" value="CheX"/>
    <property type="match status" value="1"/>
</dbReference>
<dbReference type="EMBL" id="JXSL01000028">
    <property type="protein sequence ID" value="KIL98292.1"/>
    <property type="molecule type" value="Genomic_DNA"/>
</dbReference>